<feature type="region of interest" description="Disordered" evidence="1">
    <location>
        <begin position="39"/>
        <end position="79"/>
    </location>
</feature>
<comment type="caution">
    <text evidence="2">The sequence shown here is derived from an EMBL/GenBank/DDBJ whole genome shotgun (WGS) entry which is preliminary data.</text>
</comment>
<evidence type="ECO:0000313" key="2">
    <source>
        <dbReference type="EMBL" id="NII42110.1"/>
    </source>
</evidence>
<evidence type="ECO:0000256" key="1">
    <source>
        <dbReference type="SAM" id="MobiDB-lite"/>
    </source>
</evidence>
<evidence type="ECO:0000313" key="3">
    <source>
        <dbReference type="Proteomes" id="UP001318300"/>
    </source>
</evidence>
<dbReference type="EMBL" id="JAAOYO010000004">
    <property type="protein sequence ID" value="NII42110.1"/>
    <property type="molecule type" value="Genomic_DNA"/>
</dbReference>
<reference evidence="2 3" key="1">
    <citation type="submission" date="2020-03" db="EMBL/GenBank/DDBJ databases">
        <title>Above-ground endophytic microbial communities from plants in different locations in the United States.</title>
        <authorList>
            <person name="Frank C."/>
        </authorList>
    </citation>
    <scope>NUCLEOTIDE SEQUENCE [LARGE SCALE GENOMIC DNA]</scope>
    <source>
        <strain evidence="2 3">WW7</strain>
    </source>
</reference>
<dbReference type="Proteomes" id="UP001318300">
    <property type="component" value="Unassembled WGS sequence"/>
</dbReference>
<proteinExistence type="predicted"/>
<keyword evidence="3" id="KW-1185">Reference proteome</keyword>
<sequence length="79" mass="8496">MTDSQKVFVRHVHTDEIREVTAEQREVLDKNYWVRITGPDVQVTPPASAPSTPSAPASTADVDPTPAPKTASKATTPAK</sequence>
<name>A0ABX0TE99_9MICO</name>
<organism evidence="2 3">
    <name type="scientific">Curtobacterium salicis</name>
    <dbReference type="NCBI Taxonomy" id="1779862"/>
    <lineage>
        <taxon>Bacteria</taxon>
        <taxon>Bacillati</taxon>
        <taxon>Actinomycetota</taxon>
        <taxon>Actinomycetes</taxon>
        <taxon>Micrococcales</taxon>
        <taxon>Microbacteriaceae</taxon>
        <taxon>Curtobacterium</taxon>
    </lineage>
</organism>
<gene>
    <name evidence="2" type="ORF">E9228_002768</name>
</gene>
<dbReference type="RefSeq" id="WP_166781110.1">
    <property type="nucleotide sequence ID" value="NZ_JAAOYO010000004.1"/>
</dbReference>
<feature type="compositionally biased region" description="Low complexity" evidence="1">
    <location>
        <begin position="44"/>
        <end position="60"/>
    </location>
</feature>
<feature type="compositionally biased region" description="Low complexity" evidence="1">
    <location>
        <begin position="68"/>
        <end position="79"/>
    </location>
</feature>
<protein>
    <submittedName>
        <fullName evidence="2">Uncharacterized protein</fullName>
    </submittedName>
</protein>
<accession>A0ABX0TE99</accession>